<comment type="caution">
    <text evidence="6">The sequence shown here is derived from an EMBL/GenBank/DDBJ whole genome shotgun (WGS) entry which is preliminary data.</text>
</comment>
<sequence>MTLWKQLKHTQHLTTQERHVVDYIVKQPQVVFDHNAQQLARLTLTSASTIVRLCKKLGLSGYPDFQLKLALELSPEQRQATQSSHVQDTIGVAQHLQTITDVYDEALIETQRMCVPETLQQVIQWISEAKRIDVYGSDSNYYTAELACARWNEIGLTAIAQNHANHHYLSSPHMDRSTLSFVISHTGRNHSMLDIAHTLKSNNRRVVALTVQDSPLSELCYYTLYTYAQRPGMLGKMYAMMSAQYVFDVLYAGTIADRTDTED</sequence>
<evidence type="ECO:0000256" key="1">
    <source>
        <dbReference type="ARBA" id="ARBA00023015"/>
    </source>
</evidence>
<dbReference type="Gene3D" id="1.10.10.10">
    <property type="entry name" value="Winged helix-like DNA-binding domain superfamily/Winged helix DNA-binding domain"/>
    <property type="match status" value="1"/>
</dbReference>
<dbReference type="SUPFAM" id="SSF46689">
    <property type="entry name" value="Homeodomain-like"/>
    <property type="match status" value="1"/>
</dbReference>
<dbReference type="InterPro" id="IPR047640">
    <property type="entry name" value="RpiR-like"/>
</dbReference>
<dbReference type="Proteomes" id="UP001597233">
    <property type="component" value="Unassembled WGS sequence"/>
</dbReference>
<keyword evidence="1" id="KW-0805">Transcription regulation</keyword>
<dbReference type="PROSITE" id="PS51464">
    <property type="entry name" value="SIS"/>
    <property type="match status" value="1"/>
</dbReference>
<dbReference type="Pfam" id="PF01418">
    <property type="entry name" value="HTH_6"/>
    <property type="match status" value="1"/>
</dbReference>
<evidence type="ECO:0000259" key="5">
    <source>
        <dbReference type="PROSITE" id="PS51464"/>
    </source>
</evidence>
<reference evidence="7" key="1">
    <citation type="journal article" date="2019" name="Int. J. Syst. Evol. Microbiol.">
        <title>The Global Catalogue of Microorganisms (GCM) 10K type strain sequencing project: providing services to taxonomists for standard genome sequencing and annotation.</title>
        <authorList>
            <consortium name="The Broad Institute Genomics Platform"/>
            <consortium name="The Broad Institute Genome Sequencing Center for Infectious Disease"/>
            <person name="Wu L."/>
            <person name="Ma J."/>
        </authorList>
    </citation>
    <scope>NUCLEOTIDE SEQUENCE [LARGE SCALE GENOMIC DNA]</scope>
    <source>
        <strain evidence="7">CCUG 54950</strain>
    </source>
</reference>
<dbReference type="Pfam" id="PF01380">
    <property type="entry name" value="SIS"/>
    <property type="match status" value="1"/>
</dbReference>
<organism evidence="6 7">
    <name type="scientific">Paenibacillus wenxiniae</name>
    <dbReference type="NCBI Taxonomy" id="1636843"/>
    <lineage>
        <taxon>Bacteria</taxon>
        <taxon>Bacillati</taxon>
        <taxon>Bacillota</taxon>
        <taxon>Bacilli</taxon>
        <taxon>Bacillales</taxon>
        <taxon>Paenibacillaceae</taxon>
        <taxon>Paenibacillus</taxon>
    </lineage>
</organism>
<gene>
    <name evidence="6" type="ORF">ACFSC9_14845</name>
</gene>
<dbReference type="InterPro" id="IPR009057">
    <property type="entry name" value="Homeodomain-like_sf"/>
</dbReference>
<evidence type="ECO:0000256" key="3">
    <source>
        <dbReference type="ARBA" id="ARBA00023163"/>
    </source>
</evidence>
<dbReference type="InterPro" id="IPR035472">
    <property type="entry name" value="RpiR-like_SIS"/>
</dbReference>
<proteinExistence type="predicted"/>
<dbReference type="PANTHER" id="PTHR30514:SF10">
    <property type="entry name" value="MURR_RPIR FAMILY TRANSCRIPTIONAL REGULATOR"/>
    <property type="match status" value="1"/>
</dbReference>
<dbReference type="CDD" id="cd05013">
    <property type="entry name" value="SIS_RpiR"/>
    <property type="match status" value="1"/>
</dbReference>
<dbReference type="InterPro" id="IPR001347">
    <property type="entry name" value="SIS_dom"/>
</dbReference>
<protein>
    <submittedName>
        <fullName evidence="6">MurR/RpiR family transcriptional regulator</fullName>
    </submittedName>
</protein>
<keyword evidence="3" id="KW-0804">Transcription</keyword>
<accession>A0ABW4RL96</accession>
<keyword evidence="7" id="KW-1185">Reference proteome</keyword>
<evidence type="ECO:0000259" key="4">
    <source>
        <dbReference type="PROSITE" id="PS51071"/>
    </source>
</evidence>
<dbReference type="InterPro" id="IPR036388">
    <property type="entry name" value="WH-like_DNA-bd_sf"/>
</dbReference>
<dbReference type="InterPro" id="IPR046348">
    <property type="entry name" value="SIS_dom_sf"/>
</dbReference>
<feature type="domain" description="SIS" evidence="5">
    <location>
        <begin position="122"/>
        <end position="252"/>
    </location>
</feature>
<evidence type="ECO:0000313" key="6">
    <source>
        <dbReference type="EMBL" id="MFD1886805.1"/>
    </source>
</evidence>
<keyword evidence="2" id="KW-0238">DNA-binding</keyword>
<evidence type="ECO:0000256" key="2">
    <source>
        <dbReference type="ARBA" id="ARBA00023125"/>
    </source>
</evidence>
<dbReference type="SUPFAM" id="SSF53697">
    <property type="entry name" value="SIS domain"/>
    <property type="match status" value="1"/>
</dbReference>
<evidence type="ECO:0000313" key="7">
    <source>
        <dbReference type="Proteomes" id="UP001597233"/>
    </source>
</evidence>
<feature type="domain" description="HTH rpiR-type" evidence="4">
    <location>
        <begin position="1"/>
        <end position="76"/>
    </location>
</feature>
<dbReference type="PANTHER" id="PTHR30514">
    <property type="entry name" value="GLUCOKINASE"/>
    <property type="match status" value="1"/>
</dbReference>
<dbReference type="PROSITE" id="PS51071">
    <property type="entry name" value="HTH_RPIR"/>
    <property type="match status" value="1"/>
</dbReference>
<dbReference type="EMBL" id="JBHUEH010000016">
    <property type="protein sequence ID" value="MFD1886805.1"/>
    <property type="molecule type" value="Genomic_DNA"/>
</dbReference>
<dbReference type="InterPro" id="IPR000281">
    <property type="entry name" value="HTH_RpiR"/>
</dbReference>
<dbReference type="RefSeq" id="WP_347326076.1">
    <property type="nucleotide sequence ID" value="NZ_JBCGUH010000009.1"/>
</dbReference>
<name>A0ABW4RL96_9BACL</name>
<dbReference type="Gene3D" id="3.40.50.10490">
    <property type="entry name" value="Glucose-6-phosphate isomerase like protein, domain 1"/>
    <property type="match status" value="1"/>
</dbReference>